<feature type="region of interest" description="Disordered" evidence="1">
    <location>
        <begin position="201"/>
        <end position="222"/>
    </location>
</feature>
<evidence type="ECO:0008006" key="4">
    <source>
        <dbReference type="Google" id="ProtNLM"/>
    </source>
</evidence>
<dbReference type="EMBL" id="KV784410">
    <property type="protein sequence ID" value="OEU06398.1"/>
    <property type="molecule type" value="Genomic_DNA"/>
</dbReference>
<evidence type="ECO:0000313" key="2">
    <source>
        <dbReference type="EMBL" id="OEU06398.1"/>
    </source>
</evidence>
<gene>
    <name evidence="2" type="ORF">FRACYDRAFT_254717</name>
</gene>
<organism evidence="2 3">
    <name type="scientific">Fragilariopsis cylindrus CCMP1102</name>
    <dbReference type="NCBI Taxonomy" id="635003"/>
    <lineage>
        <taxon>Eukaryota</taxon>
        <taxon>Sar</taxon>
        <taxon>Stramenopiles</taxon>
        <taxon>Ochrophyta</taxon>
        <taxon>Bacillariophyta</taxon>
        <taxon>Bacillariophyceae</taxon>
        <taxon>Bacillariophycidae</taxon>
        <taxon>Bacillariales</taxon>
        <taxon>Bacillariaceae</taxon>
        <taxon>Fragilariopsis</taxon>
    </lineage>
</organism>
<dbReference type="Proteomes" id="UP000095751">
    <property type="component" value="Unassembled WGS sequence"/>
</dbReference>
<dbReference type="InterPro" id="IPR036028">
    <property type="entry name" value="SH3-like_dom_sf"/>
</dbReference>
<feature type="compositionally biased region" description="Polar residues" evidence="1">
    <location>
        <begin position="270"/>
        <end position="282"/>
    </location>
</feature>
<sequence>MNYLPEQQRRQQPQQLQGHEGGFVKCIAIREFYGDPNLNQLCFEQNTPLEVDLSRPSENGWRLGRVGRVQGWIPEWASIPVSQHTNSCPSPSPKCPPPTVPPPSRSRNNLRRSRDFIIPLQSIGETYDNEAGFDQRNNDIMGGNVPRAKTADGSSTIPALDNHNNPFEEIPDAYNTNTSNNKKWNMGIRKLFQKQSDRLDTENESASPAYNNPYTQKQKQVETDWTDAPQIVSDDGRIAVVETDGQTTEYRNENLYQISTETNQFADQLSTTTSNLSHQLSNFKMPPMPKMGRNSRNKNDNDNNEHQQQQPQQPPQQSQQQKQVIEVTPATSTNNENEQPMKKTKHKFGMPLSSLKMMPKVTMPKMSKPNSNKKQNHLTTKYCDMNGNEQTLVEETKRSNQKTSLDIYY</sequence>
<dbReference type="AlphaFoldDB" id="A0A1E7EKJ2"/>
<dbReference type="SUPFAM" id="SSF50044">
    <property type="entry name" value="SH3-domain"/>
    <property type="match status" value="1"/>
</dbReference>
<dbReference type="KEGG" id="fcy:FRACYDRAFT_254717"/>
<feature type="region of interest" description="Disordered" evidence="1">
    <location>
        <begin position="83"/>
        <end position="112"/>
    </location>
</feature>
<evidence type="ECO:0000256" key="1">
    <source>
        <dbReference type="SAM" id="MobiDB-lite"/>
    </source>
</evidence>
<keyword evidence="3" id="KW-1185">Reference proteome</keyword>
<feature type="compositionally biased region" description="Polar residues" evidence="1">
    <location>
        <begin position="329"/>
        <end position="338"/>
    </location>
</feature>
<accession>A0A1E7EKJ2</accession>
<feature type="compositionally biased region" description="Polar residues" evidence="1">
    <location>
        <begin position="204"/>
        <end position="218"/>
    </location>
</feature>
<feature type="compositionally biased region" description="Pro residues" evidence="1">
    <location>
        <begin position="90"/>
        <end position="104"/>
    </location>
</feature>
<proteinExistence type="predicted"/>
<protein>
    <recommendedName>
        <fullName evidence="4">SH3 domain-containing protein</fullName>
    </recommendedName>
</protein>
<feature type="compositionally biased region" description="Low complexity" evidence="1">
    <location>
        <begin position="307"/>
        <end position="323"/>
    </location>
</feature>
<dbReference type="InParanoid" id="A0A1E7EKJ2"/>
<reference evidence="2 3" key="1">
    <citation type="submission" date="2016-09" db="EMBL/GenBank/DDBJ databases">
        <title>Extensive genetic diversity and differential bi-allelic expression allows diatom success in the polar Southern Ocean.</title>
        <authorList>
            <consortium name="DOE Joint Genome Institute"/>
            <person name="Mock T."/>
            <person name="Otillar R.P."/>
            <person name="Strauss J."/>
            <person name="Dupont C."/>
            <person name="Frickenhaus S."/>
            <person name="Maumus F."/>
            <person name="Mcmullan M."/>
            <person name="Sanges R."/>
            <person name="Schmutz J."/>
            <person name="Toseland A."/>
            <person name="Valas R."/>
            <person name="Veluchamy A."/>
            <person name="Ward B.J."/>
            <person name="Allen A."/>
            <person name="Barry K."/>
            <person name="Falciatore A."/>
            <person name="Ferrante M."/>
            <person name="Fortunato A.E."/>
            <person name="Gloeckner G."/>
            <person name="Gruber A."/>
            <person name="Hipkin R."/>
            <person name="Janech M."/>
            <person name="Kroth P."/>
            <person name="Leese F."/>
            <person name="Lindquist E."/>
            <person name="Lyon B.R."/>
            <person name="Martin J."/>
            <person name="Mayer C."/>
            <person name="Parker M."/>
            <person name="Quesneville H."/>
            <person name="Raymond J."/>
            <person name="Uhlig C."/>
            <person name="Valentin K.U."/>
            <person name="Worden A.Z."/>
            <person name="Armbrust E.V."/>
            <person name="Bowler C."/>
            <person name="Green B."/>
            <person name="Moulton V."/>
            <person name="Van Oosterhout C."/>
            <person name="Grigoriev I."/>
        </authorList>
    </citation>
    <scope>NUCLEOTIDE SEQUENCE [LARGE SCALE GENOMIC DNA]</scope>
    <source>
        <strain evidence="2 3">CCMP1102</strain>
    </source>
</reference>
<name>A0A1E7EKJ2_9STRA</name>
<feature type="region of interest" description="Disordered" evidence="1">
    <location>
        <begin position="270"/>
        <end position="348"/>
    </location>
</feature>
<evidence type="ECO:0000313" key="3">
    <source>
        <dbReference type="Proteomes" id="UP000095751"/>
    </source>
</evidence>